<evidence type="ECO:0000259" key="2">
    <source>
        <dbReference type="Pfam" id="PF14111"/>
    </source>
</evidence>
<dbReference type="PANTHER" id="PTHR31286:SF180">
    <property type="entry name" value="OS10G0362600 PROTEIN"/>
    <property type="match status" value="1"/>
</dbReference>
<evidence type="ECO:0000313" key="3">
    <source>
        <dbReference type="EMBL" id="KAJ9535296.1"/>
    </source>
</evidence>
<comment type="caution">
    <text evidence="3">The sequence shown here is derived from an EMBL/GenBank/DDBJ whole genome shotgun (WGS) entry which is preliminary data.</text>
</comment>
<organism evidence="3 4">
    <name type="scientific">Centaurea solstitialis</name>
    <name type="common">yellow star-thistle</name>
    <dbReference type="NCBI Taxonomy" id="347529"/>
    <lineage>
        <taxon>Eukaryota</taxon>
        <taxon>Viridiplantae</taxon>
        <taxon>Streptophyta</taxon>
        <taxon>Embryophyta</taxon>
        <taxon>Tracheophyta</taxon>
        <taxon>Spermatophyta</taxon>
        <taxon>Magnoliopsida</taxon>
        <taxon>eudicotyledons</taxon>
        <taxon>Gunneridae</taxon>
        <taxon>Pentapetalae</taxon>
        <taxon>asterids</taxon>
        <taxon>campanulids</taxon>
        <taxon>Asterales</taxon>
        <taxon>Asteraceae</taxon>
        <taxon>Carduoideae</taxon>
        <taxon>Cardueae</taxon>
        <taxon>Centaureinae</taxon>
        <taxon>Centaurea</taxon>
    </lineage>
</organism>
<dbReference type="InterPro" id="IPR040256">
    <property type="entry name" value="At4g02000-like"/>
</dbReference>
<dbReference type="PANTHER" id="PTHR31286">
    <property type="entry name" value="GLYCINE-RICH CELL WALL STRUCTURAL PROTEIN 1.8-LIKE"/>
    <property type="match status" value="1"/>
</dbReference>
<name>A0AA38W4W1_9ASTR</name>
<reference evidence="3" key="1">
    <citation type="submission" date="2023-03" db="EMBL/GenBank/DDBJ databases">
        <title>Chromosome-scale reference genome and RAD-based genetic map of yellow starthistle (Centaurea solstitialis) reveal putative structural variation and QTLs associated with invader traits.</title>
        <authorList>
            <person name="Reatini B."/>
            <person name="Cang F.A."/>
            <person name="Jiang Q."/>
            <person name="Mckibben M.T.W."/>
            <person name="Barker M.S."/>
            <person name="Rieseberg L.H."/>
            <person name="Dlugosch K.M."/>
        </authorList>
    </citation>
    <scope>NUCLEOTIDE SEQUENCE</scope>
    <source>
        <strain evidence="3">CAN-66</strain>
        <tissue evidence="3">Leaf</tissue>
    </source>
</reference>
<feature type="compositionally biased region" description="Basic and acidic residues" evidence="1">
    <location>
        <begin position="564"/>
        <end position="579"/>
    </location>
</feature>
<evidence type="ECO:0000256" key="1">
    <source>
        <dbReference type="SAM" id="MobiDB-lite"/>
    </source>
</evidence>
<dbReference type="InterPro" id="IPR025558">
    <property type="entry name" value="DUF4283"/>
</dbReference>
<feature type="domain" description="DUF4283" evidence="2">
    <location>
        <begin position="357"/>
        <end position="433"/>
    </location>
</feature>
<dbReference type="Pfam" id="PF14111">
    <property type="entry name" value="DUF4283"/>
    <property type="match status" value="1"/>
</dbReference>
<sequence length="622" mass="67716">MEACCYLDCSNLGADWRADSFCFSGLVDMSIKLAVSNKLLGFDRLSDVNSLLSESEIGGLVTPIVDSEEEVKPDLVMDGSSVVVEEVVKSEDVLVNNLDSIDESNIGADDASGDLMVDVNEKETSNRPRGSVGRISNLTRILRNALGVNMDSSISSAISKDIPQELSSLGSPKRNGRRLRQFQIRLLIMEKQAEIRSGGSDSLKGNVDGNGDGQIWGSLKAVGGGLIQAKDRKMASDKDGIRGNQSSPLFFSFGGTVDDQQEGKIGQGKTDFNAVGGDKDGADLVMNDAGSVQVGVNGGVKEKEKANPWGFNGVTLADKIRGNTDSKVTLRYKAPIRLEDGRQVIRFSKEVIMEGAKNNSMLIVAHFVGASMPFFVLNNNLNRLWRRCGLVNVASNYKGYYLLKFNNEEGMKYVLENGPWMINGVPLFVKKWEVGYYLEKPDLKKLPLWVNLYGVPLEVWNIQGLSELASGIGVPLALDRATEERCLKQTGRAGFARVLIEVAAERSICDEVVCLVPSLDGLSEKEVVVRAEYNWKPPRCSHCSTFGHSFAACGVRPLSEAEKSVKSKMEDKSGGKSEDDGFQVVGKRNKPVTAVNKGTVGNGQPSSTRVGLIRDLGRERRR</sequence>
<keyword evidence="4" id="KW-1185">Reference proteome</keyword>
<dbReference type="EMBL" id="JARYMX010000372">
    <property type="protein sequence ID" value="KAJ9535296.1"/>
    <property type="molecule type" value="Genomic_DNA"/>
</dbReference>
<proteinExistence type="predicted"/>
<gene>
    <name evidence="3" type="ORF">OSB04_un001608</name>
</gene>
<accession>A0AA38W4W1</accession>
<dbReference type="Proteomes" id="UP001172457">
    <property type="component" value="Unassembled WGS sequence"/>
</dbReference>
<feature type="region of interest" description="Disordered" evidence="1">
    <location>
        <begin position="564"/>
        <end position="622"/>
    </location>
</feature>
<protein>
    <recommendedName>
        <fullName evidence="2">DUF4283 domain-containing protein</fullName>
    </recommendedName>
</protein>
<dbReference type="AlphaFoldDB" id="A0AA38W4W1"/>
<evidence type="ECO:0000313" key="4">
    <source>
        <dbReference type="Proteomes" id="UP001172457"/>
    </source>
</evidence>